<evidence type="ECO:0000313" key="3">
    <source>
        <dbReference type="EMBL" id="CAB4804480.1"/>
    </source>
</evidence>
<keyword evidence="1" id="KW-0808">Transferase</keyword>
<dbReference type="SUPFAM" id="SSF89796">
    <property type="entry name" value="CoA-transferase family III (CaiB/BaiF)"/>
    <property type="match status" value="2"/>
</dbReference>
<dbReference type="Pfam" id="PF02515">
    <property type="entry name" value="CoA_transf_3"/>
    <property type="match status" value="2"/>
</dbReference>
<dbReference type="EMBL" id="CAFAAM010000089">
    <property type="protein sequence ID" value="CAB4804480.1"/>
    <property type="molecule type" value="Genomic_DNA"/>
</dbReference>
<proteinExistence type="predicted"/>
<dbReference type="Gene3D" id="3.40.50.10540">
    <property type="entry name" value="Crotonobetainyl-coa:carnitine coa-transferase, domain 1"/>
    <property type="match status" value="2"/>
</dbReference>
<evidence type="ECO:0000256" key="1">
    <source>
        <dbReference type="ARBA" id="ARBA00022679"/>
    </source>
</evidence>
<feature type="region of interest" description="Disordered" evidence="2">
    <location>
        <begin position="1"/>
        <end position="23"/>
    </location>
</feature>
<gene>
    <name evidence="3" type="ORF">UFOPK3010_00783</name>
</gene>
<evidence type="ECO:0000256" key="2">
    <source>
        <dbReference type="SAM" id="MobiDB-lite"/>
    </source>
</evidence>
<accession>A0A6J6Y507</accession>
<sequence>MSNTTNAPKSTNSSNGSGGASRRPLEGLRVVDLTVINGELCPRLLSDLGAEVIKVESPEGSPARHYAPVRKGISLSFAVNNAGKLGVALDLSAAADVAKLHELLDHADVVVTSGPEVAPGLSVQMVADNHPHLVVAAVTPYGLTGPWAGRVITDQVLSATGGMTFKAGAFNREPLPAPSQFSNDVAASVATWATLCALWQREETGAGQLLDISLNESLSQCADWSLPNYTARVLAGNATPEFRNGSGPVYPIFKCRDGYVRLIVLSPPQWREMRAWLGEPEYLQDEEYESFPGRFAIADAILNPLYEELFADLSVEEVSAKAQERGIVCTPVYDAPRALSNEHFDSRGTFQSMELAPGVVAQMASGYFEFNGNRVGPQTPPPAIGQHNEQVFASLGEKRTAKAKSAPSLPLAGLRVMDFGQGAVGVEAGRLFGEYGADVIKIETRSHYDFIRVVTGTEMGPSFASSSRSKRGFGVNAKFPEGRQLLLDLVKESDVVIENVTTGAMDALGIGYADLSAANPGVAMVASQLMGSRGVWAHWRGYGPSTQAPGGVSFLWSYENEDEPAGTASVFPDHFVGRLSACGALATLIGRSRGTVLGGHIEIAQCEAVVGSIADLLAAESIEPGSVRPMGVHSEQAAPGAMYRCASEIDATGNENAEMWVAISCRDDADWTALCGVIGQPALATDARYLTFADRTAAAAELDAIIGEWAMSRNRFEIADACQAVGVPAGPMLTSPDLLVNEHFIERGFLVEIDQPGVGVFTLEGPAFIASGMTEPVESPAPWLGEHSVAICRDLLGRDEVTIDDYISRGIVEVTPPAGK</sequence>
<dbReference type="PANTHER" id="PTHR48228">
    <property type="entry name" value="SUCCINYL-COA--D-CITRAMALATE COA-TRANSFERASE"/>
    <property type="match status" value="1"/>
</dbReference>
<feature type="compositionally biased region" description="Polar residues" evidence="2">
    <location>
        <begin position="1"/>
        <end position="11"/>
    </location>
</feature>
<reference evidence="3" key="1">
    <citation type="submission" date="2020-05" db="EMBL/GenBank/DDBJ databases">
        <authorList>
            <person name="Chiriac C."/>
            <person name="Salcher M."/>
            <person name="Ghai R."/>
            <person name="Kavagutti S V."/>
        </authorList>
    </citation>
    <scope>NUCLEOTIDE SEQUENCE</scope>
</reference>
<dbReference type="GO" id="GO:0016740">
    <property type="term" value="F:transferase activity"/>
    <property type="evidence" value="ECO:0007669"/>
    <property type="project" value="UniProtKB-KW"/>
</dbReference>
<dbReference type="InterPro" id="IPR044855">
    <property type="entry name" value="CoA-Trfase_III_dom3_sf"/>
</dbReference>
<dbReference type="PANTHER" id="PTHR48228:SF6">
    <property type="entry name" value="L-CARNITINE COA-TRANSFERASE"/>
    <property type="match status" value="1"/>
</dbReference>
<protein>
    <submittedName>
        <fullName evidence="3">Unannotated protein</fullName>
    </submittedName>
</protein>
<dbReference type="InterPro" id="IPR050509">
    <property type="entry name" value="CoA-transferase_III"/>
</dbReference>
<dbReference type="Gene3D" id="3.30.1540.10">
    <property type="entry name" value="formyl-coa transferase, domain 3"/>
    <property type="match status" value="2"/>
</dbReference>
<organism evidence="3">
    <name type="scientific">freshwater metagenome</name>
    <dbReference type="NCBI Taxonomy" id="449393"/>
    <lineage>
        <taxon>unclassified sequences</taxon>
        <taxon>metagenomes</taxon>
        <taxon>ecological metagenomes</taxon>
    </lineage>
</organism>
<dbReference type="AlphaFoldDB" id="A0A6J6Y507"/>
<name>A0A6J6Y507_9ZZZZ</name>
<dbReference type="InterPro" id="IPR023606">
    <property type="entry name" value="CoA-Trfase_III_dom_1_sf"/>
</dbReference>
<dbReference type="InterPro" id="IPR003673">
    <property type="entry name" value="CoA-Trfase_fam_III"/>
</dbReference>